<feature type="region of interest" description="Disordered" evidence="1">
    <location>
        <begin position="41"/>
        <end position="71"/>
    </location>
</feature>
<protein>
    <submittedName>
        <fullName evidence="3">Uncharacterized protein</fullName>
    </submittedName>
</protein>
<feature type="non-terminal residue" evidence="3">
    <location>
        <position position="198"/>
    </location>
</feature>
<evidence type="ECO:0000313" key="3">
    <source>
        <dbReference type="EMBL" id="CAB0012446.1"/>
    </source>
</evidence>
<gene>
    <name evidence="2" type="ORF">NTEN_LOCUS17182</name>
    <name evidence="3" type="ORF">NTEN_LOCUS17184</name>
</gene>
<dbReference type="AlphaFoldDB" id="A0A6H5H544"/>
<name>A0A6H5H544_9HEMI</name>
<evidence type="ECO:0000313" key="2">
    <source>
        <dbReference type="EMBL" id="CAB0012443.1"/>
    </source>
</evidence>
<sequence>MPSIRYTSHLHQVLNNNNNNINNDTNSMVFKFQKAVVIDEDEGLPPSPVSTDNSSMSDSNSDTISEMSIDSSSDRSSIISLDDTLDYPYHKLRHYSSCHNVWEAARARTPSRQWPPKECNDSFVRAMAKFRTETQIRPRLAVFNGSGAPQRRSIGLDIVRENGGNHVVIRERKAVNHRFATTRELKCESVRSKIQKFQ</sequence>
<dbReference type="Proteomes" id="UP000479000">
    <property type="component" value="Unassembled WGS sequence"/>
</dbReference>
<proteinExistence type="predicted"/>
<organism evidence="3 4">
    <name type="scientific">Nesidiocoris tenuis</name>
    <dbReference type="NCBI Taxonomy" id="355587"/>
    <lineage>
        <taxon>Eukaryota</taxon>
        <taxon>Metazoa</taxon>
        <taxon>Ecdysozoa</taxon>
        <taxon>Arthropoda</taxon>
        <taxon>Hexapoda</taxon>
        <taxon>Insecta</taxon>
        <taxon>Pterygota</taxon>
        <taxon>Neoptera</taxon>
        <taxon>Paraneoptera</taxon>
        <taxon>Hemiptera</taxon>
        <taxon>Heteroptera</taxon>
        <taxon>Panheteroptera</taxon>
        <taxon>Cimicomorpha</taxon>
        <taxon>Miridae</taxon>
        <taxon>Dicyphina</taxon>
        <taxon>Nesidiocoris</taxon>
    </lineage>
</organism>
<evidence type="ECO:0000313" key="4">
    <source>
        <dbReference type="Proteomes" id="UP000479000"/>
    </source>
</evidence>
<reference evidence="3 4" key="1">
    <citation type="submission" date="2020-02" db="EMBL/GenBank/DDBJ databases">
        <authorList>
            <person name="Ferguson B K."/>
        </authorList>
    </citation>
    <scope>NUCLEOTIDE SEQUENCE [LARGE SCALE GENOMIC DNA]</scope>
</reference>
<dbReference type="EMBL" id="CADCXU010025436">
    <property type="protein sequence ID" value="CAB0012443.1"/>
    <property type="molecule type" value="Genomic_DNA"/>
</dbReference>
<feature type="compositionally biased region" description="Low complexity" evidence="1">
    <location>
        <begin position="49"/>
        <end position="71"/>
    </location>
</feature>
<dbReference type="EMBL" id="CADCXU010025438">
    <property type="protein sequence ID" value="CAB0012446.1"/>
    <property type="molecule type" value="Genomic_DNA"/>
</dbReference>
<accession>A0A6H5H544</accession>
<keyword evidence="4" id="KW-1185">Reference proteome</keyword>
<evidence type="ECO:0000256" key="1">
    <source>
        <dbReference type="SAM" id="MobiDB-lite"/>
    </source>
</evidence>